<evidence type="ECO:0000256" key="4">
    <source>
        <dbReference type="SAM" id="MobiDB-lite"/>
    </source>
</evidence>
<evidence type="ECO:0000256" key="1">
    <source>
        <dbReference type="ARBA" id="ARBA00022448"/>
    </source>
</evidence>
<evidence type="ECO:0000259" key="5">
    <source>
        <dbReference type="PROSITE" id="PS50893"/>
    </source>
</evidence>
<comment type="caution">
    <text evidence="6">The sequence shown here is derived from an EMBL/GenBank/DDBJ whole genome shotgun (WGS) entry which is preliminary data.</text>
</comment>
<evidence type="ECO:0000313" key="7">
    <source>
        <dbReference type="Proteomes" id="UP001607069"/>
    </source>
</evidence>
<keyword evidence="2" id="KW-0547">Nucleotide-binding</keyword>
<evidence type="ECO:0000313" key="6">
    <source>
        <dbReference type="EMBL" id="MFH0248950.1"/>
    </source>
</evidence>
<evidence type="ECO:0000256" key="3">
    <source>
        <dbReference type="ARBA" id="ARBA00022840"/>
    </source>
</evidence>
<sequence length="329" mass="34937">MTTETVKKEQGPADGSAGAGELVLETSGVTLRFGGLTSLDNVELRMRRGEVLAVIGPNGAGKTSLFNSLTGAYVPQEGRIVFRPRKGGEHSLLGAKPHVVSQWGLARTFQNIRLFGALTALENVKIAAETRLKAGPVSIMLGLPNARKAERASDRRAHEVLSYVGLLGKMNELAGSLSYGDQRRLEIARALATDPEVLLLDEPAAGTNPTEKLELEELIRRINTELGVSVLLIEHDMRLVMSVADRVMVLNFGKKIAEGSPSQVQRDPAVIEAYLGAVAEEDEAAVDRVVAEDASGPAARKAGTQEDAGTGSGAGTGAEAARRDTEEHE</sequence>
<dbReference type="SMART" id="SM00382">
    <property type="entry name" value="AAA"/>
    <property type="match status" value="1"/>
</dbReference>
<dbReference type="RefSeq" id="WP_279949842.1">
    <property type="nucleotide sequence ID" value="NZ_BAABEN010000014.1"/>
</dbReference>
<proteinExistence type="predicted"/>
<dbReference type="PROSITE" id="PS50893">
    <property type="entry name" value="ABC_TRANSPORTER_2"/>
    <property type="match status" value="1"/>
</dbReference>
<keyword evidence="1" id="KW-0813">Transport</keyword>
<dbReference type="InterPro" id="IPR003593">
    <property type="entry name" value="AAA+_ATPase"/>
</dbReference>
<reference evidence="6 7" key="1">
    <citation type="submission" date="2024-10" db="EMBL/GenBank/DDBJ databases">
        <authorList>
            <person name="Cho J.-C."/>
        </authorList>
    </citation>
    <scope>NUCLEOTIDE SEQUENCE [LARGE SCALE GENOMIC DNA]</scope>
    <source>
        <strain evidence="6 7">KCTC29696</strain>
    </source>
</reference>
<dbReference type="Pfam" id="PF12399">
    <property type="entry name" value="BCA_ABC_TP_C"/>
    <property type="match status" value="1"/>
</dbReference>
<dbReference type="InterPro" id="IPR003439">
    <property type="entry name" value="ABC_transporter-like_ATP-bd"/>
</dbReference>
<accession>A0ABW7HU65</accession>
<dbReference type="PANTHER" id="PTHR45772">
    <property type="entry name" value="CONSERVED COMPONENT OF ABC TRANSPORTER FOR NATURAL AMINO ACIDS-RELATED"/>
    <property type="match status" value="1"/>
</dbReference>
<keyword evidence="3 6" id="KW-0067">ATP-binding</keyword>
<dbReference type="Gene3D" id="3.40.50.300">
    <property type="entry name" value="P-loop containing nucleotide triphosphate hydrolases"/>
    <property type="match status" value="1"/>
</dbReference>
<dbReference type="PANTHER" id="PTHR45772:SF7">
    <property type="entry name" value="AMINO ACID ABC TRANSPORTER ATP-BINDING PROTEIN"/>
    <property type="match status" value="1"/>
</dbReference>
<feature type="domain" description="ABC transporter" evidence="5">
    <location>
        <begin position="24"/>
        <end position="277"/>
    </location>
</feature>
<evidence type="ECO:0000256" key="2">
    <source>
        <dbReference type="ARBA" id="ARBA00022741"/>
    </source>
</evidence>
<dbReference type="Proteomes" id="UP001607069">
    <property type="component" value="Unassembled WGS sequence"/>
</dbReference>
<dbReference type="GO" id="GO:0005524">
    <property type="term" value="F:ATP binding"/>
    <property type="evidence" value="ECO:0007669"/>
    <property type="project" value="UniProtKB-KW"/>
</dbReference>
<dbReference type="SUPFAM" id="SSF52540">
    <property type="entry name" value="P-loop containing nucleoside triphosphate hydrolases"/>
    <property type="match status" value="1"/>
</dbReference>
<keyword evidence="7" id="KW-1185">Reference proteome</keyword>
<name>A0ABW7HU65_9ACTN</name>
<dbReference type="InterPro" id="IPR027417">
    <property type="entry name" value="P-loop_NTPase"/>
</dbReference>
<dbReference type="EMBL" id="JBIHMK010000037">
    <property type="protein sequence ID" value="MFH0248950.1"/>
    <property type="molecule type" value="Genomic_DNA"/>
</dbReference>
<protein>
    <submittedName>
        <fullName evidence="6">ABC transporter ATP-binding protein</fullName>
    </submittedName>
</protein>
<organism evidence="6 7">
    <name type="scientific">Streptomyces chitinivorans</name>
    <dbReference type="NCBI Taxonomy" id="1257027"/>
    <lineage>
        <taxon>Bacteria</taxon>
        <taxon>Bacillati</taxon>
        <taxon>Actinomycetota</taxon>
        <taxon>Actinomycetes</taxon>
        <taxon>Kitasatosporales</taxon>
        <taxon>Streptomycetaceae</taxon>
        <taxon>Streptomyces</taxon>
    </lineage>
</organism>
<dbReference type="InterPro" id="IPR032823">
    <property type="entry name" value="BCA_ABC_TP_C"/>
</dbReference>
<feature type="region of interest" description="Disordered" evidence="4">
    <location>
        <begin position="291"/>
        <end position="329"/>
    </location>
</feature>
<dbReference type="InterPro" id="IPR051120">
    <property type="entry name" value="ABC_AA/LPS_Transport"/>
</dbReference>
<feature type="compositionally biased region" description="Basic and acidic residues" evidence="4">
    <location>
        <begin position="320"/>
        <end position="329"/>
    </location>
</feature>
<dbReference type="InterPro" id="IPR017871">
    <property type="entry name" value="ABC_transporter-like_CS"/>
</dbReference>
<dbReference type="Pfam" id="PF00005">
    <property type="entry name" value="ABC_tran"/>
    <property type="match status" value="1"/>
</dbReference>
<dbReference type="PROSITE" id="PS00211">
    <property type="entry name" value="ABC_TRANSPORTER_1"/>
    <property type="match status" value="1"/>
</dbReference>
<dbReference type="CDD" id="cd03219">
    <property type="entry name" value="ABC_Mj1267_LivG_branched"/>
    <property type="match status" value="1"/>
</dbReference>
<gene>
    <name evidence="6" type="ORF">ACG5V6_12075</name>
</gene>